<feature type="domain" description="HTH crp-type" evidence="4">
    <location>
        <begin position="174"/>
        <end position="248"/>
    </location>
</feature>
<dbReference type="GO" id="GO:0006355">
    <property type="term" value="P:regulation of DNA-templated transcription"/>
    <property type="evidence" value="ECO:0007669"/>
    <property type="project" value="InterPro"/>
</dbReference>
<proteinExistence type="predicted"/>
<evidence type="ECO:0000256" key="1">
    <source>
        <dbReference type="ARBA" id="ARBA00023015"/>
    </source>
</evidence>
<dbReference type="AlphaFoldDB" id="A0A7G6VWL2"/>
<dbReference type="CDD" id="cd00038">
    <property type="entry name" value="CAP_ED"/>
    <property type="match status" value="1"/>
</dbReference>
<evidence type="ECO:0000259" key="4">
    <source>
        <dbReference type="PROSITE" id="PS51063"/>
    </source>
</evidence>
<accession>A0A7G6VWL2</accession>
<sequence length="275" mass="31639">MEARLSIDKAIVRRNRDDRYDDGRGVSEDFPNSWRFLLGRARHALSRDEQRIVEDMIGPVERVSHDRVILRDGELADRSTYLIEGFMARTIERDGRRHIVSMHVPGDFTDLHAFALKRLDHTVVAIGPAKVGYVPHRKLEQIVADHPHLGRMLWFSTLLDAAIHREWILTMEHLPIEGRLAHLMAELWHRLSLVRLGDEDGFNLPLTQVEIADACGTTPIHLNRVVRSLREAGIMELSRGRVTILDRPRLEQAGKFDPSYLYGEGHLKLRDELSH</sequence>
<dbReference type="InterPro" id="IPR036388">
    <property type="entry name" value="WH-like_DNA-bd_sf"/>
</dbReference>
<gene>
    <name evidence="5" type="ORF">H4O24_05700</name>
</gene>
<evidence type="ECO:0000313" key="6">
    <source>
        <dbReference type="Proteomes" id="UP000515297"/>
    </source>
</evidence>
<dbReference type="Pfam" id="PF00027">
    <property type="entry name" value="cNMP_binding"/>
    <property type="match status" value="1"/>
</dbReference>
<dbReference type="InterPro" id="IPR000595">
    <property type="entry name" value="cNMP-bd_dom"/>
</dbReference>
<keyword evidence="1" id="KW-0805">Transcription regulation</keyword>
<dbReference type="SMART" id="SM00419">
    <property type="entry name" value="HTH_CRP"/>
    <property type="match status" value="1"/>
</dbReference>
<name>A0A7G6VWL2_9SPHN</name>
<dbReference type="Gene3D" id="2.60.120.10">
    <property type="entry name" value="Jelly Rolls"/>
    <property type="match status" value="1"/>
</dbReference>
<dbReference type="PROSITE" id="PS51063">
    <property type="entry name" value="HTH_CRP_2"/>
    <property type="match status" value="1"/>
</dbReference>
<keyword evidence="2" id="KW-0238">DNA-binding</keyword>
<dbReference type="Gene3D" id="1.10.10.10">
    <property type="entry name" value="Winged helix-like DNA-binding domain superfamily/Winged helix DNA-binding domain"/>
    <property type="match status" value="1"/>
</dbReference>
<dbReference type="InterPro" id="IPR018490">
    <property type="entry name" value="cNMP-bd_dom_sf"/>
</dbReference>
<dbReference type="InterPro" id="IPR014710">
    <property type="entry name" value="RmlC-like_jellyroll"/>
</dbReference>
<dbReference type="InterPro" id="IPR036390">
    <property type="entry name" value="WH_DNA-bd_sf"/>
</dbReference>
<evidence type="ECO:0000256" key="2">
    <source>
        <dbReference type="ARBA" id="ARBA00023125"/>
    </source>
</evidence>
<reference evidence="5 6" key="1">
    <citation type="submission" date="2020-08" db="EMBL/GenBank/DDBJ databases">
        <authorList>
            <person name="Liu G."/>
            <person name="Sun C."/>
        </authorList>
    </citation>
    <scope>NUCLEOTIDE SEQUENCE [LARGE SCALE GENOMIC DNA]</scope>
    <source>
        <strain evidence="5 6">OT19</strain>
    </source>
</reference>
<organism evidence="5 6">
    <name type="scientific">Croceicoccus marinus</name>
    <dbReference type="NCBI Taxonomy" id="450378"/>
    <lineage>
        <taxon>Bacteria</taxon>
        <taxon>Pseudomonadati</taxon>
        <taxon>Pseudomonadota</taxon>
        <taxon>Alphaproteobacteria</taxon>
        <taxon>Sphingomonadales</taxon>
        <taxon>Erythrobacteraceae</taxon>
        <taxon>Croceicoccus</taxon>
    </lineage>
</organism>
<dbReference type="InterPro" id="IPR012318">
    <property type="entry name" value="HTH_CRP"/>
</dbReference>
<dbReference type="SUPFAM" id="SSF46785">
    <property type="entry name" value="Winged helix' DNA-binding domain"/>
    <property type="match status" value="1"/>
</dbReference>
<dbReference type="EMBL" id="CP060052">
    <property type="protein sequence ID" value="QNE06127.1"/>
    <property type="molecule type" value="Genomic_DNA"/>
</dbReference>
<dbReference type="Proteomes" id="UP000515297">
    <property type="component" value="Chromosome"/>
</dbReference>
<evidence type="ECO:0000313" key="5">
    <source>
        <dbReference type="EMBL" id="QNE06127.1"/>
    </source>
</evidence>
<dbReference type="Pfam" id="PF13545">
    <property type="entry name" value="HTH_Crp_2"/>
    <property type="match status" value="1"/>
</dbReference>
<protein>
    <submittedName>
        <fullName evidence="5">Crp/Fnr family transcriptional regulator</fullName>
    </submittedName>
</protein>
<evidence type="ECO:0000256" key="3">
    <source>
        <dbReference type="ARBA" id="ARBA00023163"/>
    </source>
</evidence>
<keyword evidence="3" id="KW-0804">Transcription</keyword>
<dbReference type="SUPFAM" id="SSF51206">
    <property type="entry name" value="cAMP-binding domain-like"/>
    <property type="match status" value="1"/>
</dbReference>
<dbReference type="GO" id="GO:0003677">
    <property type="term" value="F:DNA binding"/>
    <property type="evidence" value="ECO:0007669"/>
    <property type="project" value="UniProtKB-KW"/>
</dbReference>